<reference evidence="1 2" key="1">
    <citation type="journal article" date="2013" name="Genome Announc.">
        <title>Genome Sequence of Novosphingobium lindaniclasticum LE124T, Isolated from a Hexachlorocyclohexane Dumpsite.</title>
        <authorList>
            <person name="Saxena A."/>
            <person name="Nayyar N."/>
            <person name="Sangwan N."/>
            <person name="Kumari R."/>
            <person name="Khurana J.P."/>
            <person name="Lal R."/>
        </authorList>
    </citation>
    <scope>NUCLEOTIDE SEQUENCE [LARGE SCALE GENOMIC DNA]</scope>
    <source>
        <strain evidence="1 2">LE124</strain>
    </source>
</reference>
<dbReference type="EMBL" id="ATHL01000156">
    <property type="protein sequence ID" value="EQB07212.1"/>
    <property type="molecule type" value="Genomic_DNA"/>
</dbReference>
<protein>
    <submittedName>
        <fullName evidence="1">Uncharacterized protein</fullName>
    </submittedName>
</protein>
<feature type="non-terminal residue" evidence="1">
    <location>
        <position position="1"/>
    </location>
</feature>
<keyword evidence="2" id="KW-1185">Reference proteome</keyword>
<dbReference type="Proteomes" id="UP000015527">
    <property type="component" value="Unassembled WGS sequence"/>
</dbReference>
<organism evidence="1 2">
    <name type="scientific">Novosphingobium lindaniclasticum LE124</name>
    <dbReference type="NCBI Taxonomy" id="1096930"/>
    <lineage>
        <taxon>Bacteria</taxon>
        <taxon>Pseudomonadati</taxon>
        <taxon>Pseudomonadota</taxon>
        <taxon>Alphaproteobacteria</taxon>
        <taxon>Sphingomonadales</taxon>
        <taxon>Sphingomonadaceae</taxon>
        <taxon>Novosphingobium</taxon>
    </lineage>
</organism>
<dbReference type="OrthoDB" id="7629232at2"/>
<dbReference type="PATRIC" id="fig|1096930.3.peg.4622"/>
<sequence>PPPADWRDAPRTPGDWRLTSPGIASFADGVFGIRCNRASSTISLFRSGAASAPVSLTISTSDTTRALTARPVSGGVQVDLPARDGLLDSMAFSRGRFAVQAQGMQPLYVPSWTEISRVIEDCR</sequence>
<gene>
    <name evidence="1" type="ORF">L284_23485</name>
</gene>
<evidence type="ECO:0000313" key="1">
    <source>
        <dbReference type="EMBL" id="EQB07212.1"/>
    </source>
</evidence>
<dbReference type="RefSeq" id="WP_021236348.1">
    <property type="nucleotide sequence ID" value="NZ_ATHL01000156.1"/>
</dbReference>
<name>T0H2N0_9SPHN</name>
<accession>T0H2N0</accession>
<proteinExistence type="predicted"/>
<dbReference type="AlphaFoldDB" id="T0H2N0"/>
<comment type="caution">
    <text evidence="1">The sequence shown here is derived from an EMBL/GenBank/DDBJ whole genome shotgun (WGS) entry which is preliminary data.</text>
</comment>
<evidence type="ECO:0000313" key="2">
    <source>
        <dbReference type="Proteomes" id="UP000015527"/>
    </source>
</evidence>